<evidence type="ECO:0008006" key="3">
    <source>
        <dbReference type="Google" id="ProtNLM"/>
    </source>
</evidence>
<gene>
    <name evidence="1" type="ORF">ERS852417_02918</name>
</gene>
<sequence>MYYAIIGDIKNSKEIDNRYEVQNKLKKILDDINLKYKADIKANFLITLGDEFQGLLNSPAFALEIVKYTQRELYPVKLRFGIGIGEISTEINQKAAIGADGPAFYAAREMINFLKNEEKHLKNQAPDIQIGYYNSKTIEIDEINIMLTLIKVIEDSWTDKQRYTIWDMMLNGGSQEKCAKRMMTSQSTVARRLLDGKYLIYLKSLKIIGEAIDKLEGIYDI</sequence>
<dbReference type="EMBL" id="CYYW01000037">
    <property type="protein sequence ID" value="CUO70985.1"/>
    <property type="molecule type" value="Genomic_DNA"/>
</dbReference>
<dbReference type="AlphaFoldDB" id="A0A174HDK4"/>
<name>A0A174HDK4_9FIRM</name>
<accession>A0A174HDK4</accession>
<dbReference type="InterPro" id="IPR032580">
    <property type="entry name" value="SatD"/>
</dbReference>
<protein>
    <recommendedName>
        <fullName evidence="3">DNA-binding protein</fullName>
    </recommendedName>
</protein>
<dbReference type="Pfam" id="PF16264">
    <property type="entry name" value="SatD"/>
    <property type="match status" value="1"/>
</dbReference>
<dbReference type="RefSeq" id="WP_055225125.1">
    <property type="nucleotide sequence ID" value="NZ_CYYW01000037.1"/>
</dbReference>
<reference evidence="1 2" key="1">
    <citation type="submission" date="2015-09" db="EMBL/GenBank/DDBJ databases">
        <authorList>
            <consortium name="Pathogen Informatics"/>
        </authorList>
    </citation>
    <scope>NUCLEOTIDE SEQUENCE [LARGE SCALE GENOMIC DNA]</scope>
    <source>
        <strain evidence="1 2">2789STDY5608860</strain>
    </source>
</reference>
<evidence type="ECO:0000313" key="2">
    <source>
        <dbReference type="Proteomes" id="UP000095384"/>
    </source>
</evidence>
<proteinExistence type="predicted"/>
<evidence type="ECO:0000313" key="1">
    <source>
        <dbReference type="EMBL" id="CUO70985.1"/>
    </source>
</evidence>
<dbReference type="Proteomes" id="UP000095384">
    <property type="component" value="Unassembled WGS sequence"/>
</dbReference>
<organism evidence="1 2">
    <name type="scientific">Agathobacter rectalis</name>
    <dbReference type="NCBI Taxonomy" id="39491"/>
    <lineage>
        <taxon>Bacteria</taxon>
        <taxon>Bacillati</taxon>
        <taxon>Bacillota</taxon>
        <taxon>Clostridia</taxon>
        <taxon>Lachnospirales</taxon>
        <taxon>Lachnospiraceae</taxon>
        <taxon>Agathobacter</taxon>
    </lineage>
</organism>